<dbReference type="Gene3D" id="2.30.30.140">
    <property type="match status" value="4"/>
</dbReference>
<dbReference type="PROSITE" id="PS51079">
    <property type="entry name" value="MBT"/>
    <property type="match status" value="4"/>
</dbReference>
<protein>
    <submittedName>
        <fullName evidence="3">Uncharacterized protein</fullName>
    </submittedName>
</protein>
<feature type="repeat" description="MBT" evidence="2">
    <location>
        <begin position="142"/>
        <end position="243"/>
    </location>
</feature>
<keyword evidence="4" id="KW-1185">Reference proteome</keyword>
<evidence type="ECO:0000313" key="4">
    <source>
        <dbReference type="Proteomes" id="UP001642540"/>
    </source>
</evidence>
<accession>A0ABP1PXV4</accession>
<evidence type="ECO:0000256" key="2">
    <source>
        <dbReference type="PROSITE-ProRule" id="PRU00459"/>
    </source>
</evidence>
<name>A0ABP1PXV4_9HEXA</name>
<dbReference type="CDD" id="cd20100">
    <property type="entry name" value="MBT_dSfmbt-like_rpt4"/>
    <property type="match status" value="1"/>
</dbReference>
<feature type="repeat" description="MBT" evidence="2">
    <location>
        <begin position="264"/>
        <end position="340"/>
    </location>
</feature>
<evidence type="ECO:0000256" key="1">
    <source>
        <dbReference type="ARBA" id="ARBA00022737"/>
    </source>
</evidence>
<dbReference type="InterPro" id="IPR050548">
    <property type="entry name" value="PcG_chromatin_remod_factors"/>
</dbReference>
<dbReference type="Pfam" id="PF02820">
    <property type="entry name" value="MBT"/>
    <property type="match status" value="4"/>
</dbReference>
<sequence length="838" mass="95388">MASRAEKTYEDAPRSKKMRGIGPAQAVFRCKTKMDSADFNAASVGLMQHAPLSAMWGFAIVGLMVEVVNNHADRTYRSRTYWVAKVIKIQGYLLLLRYEGFSNDPTSDFWIHINSREIHHIGWCETKRKKLAPPPSIAHKHNDWKKYLTRRLRGNVSTIPRNLQAEIKRNLKSEYAVGDILEVLDKHNVSQLMRAEVHNIVGRRLHMKYYRSFYNRDFWFHDQSYLVHRMGWAKTVGHKIDGGERYNPAVLRPTVYDSEYEQTNLEEGMMLEAVNPLNPCAIGVGSIMKVLKFGYVMVRLEDNVMDLGKEENGWYCYHITSPYILPRGFCEKYGLPLTPPIDWEEENDFHWESYLIATETRVAPLDHEQMINHGFEVGMKVEAADLLNPEFICPATISNVAGHLLKIHFDEWEEEYDQWVDARSVDIYPVGWCELVEPDDYYNDEEADTVGDASLQLRRGRKQGRRVSGVFREIKSLTNIGQNALVMTLVLSYMNMKNVMEAGAKPTKYLWINWELHFHDELLAGTEQDDLMEGGATSSAPTVIPSIQAILTIVNRAGFNQITHEEAKLPFRQEHVYVTSQDTFIALPGADNGEITTFDASFGMDMAAQSLFIPTSDLFTLKAFSLDILKEEWTEEDIKSKLELFAEDVGPNKKLTTVVLFKYMNNPAMLNFIENFSKSNKTIELLCGEVEEVASNKCGDAHSSQMAAGFSFYAGPGATINVFGVDFSKENAEEILSKMKEQVDSSTKGFCFLITQDGRPPTQQITVDGNDDDTDWSEIKDPEPKRESFLQKLRAFIPKIQLLGVQSYIPLDLVNVKNTNVDDSSKNQFCCGLLILTY</sequence>
<gene>
    <name evidence="3" type="ORF">ODALV1_LOCUS4447</name>
</gene>
<dbReference type="PANTHER" id="PTHR12247">
    <property type="entry name" value="POLYCOMB GROUP PROTEIN"/>
    <property type="match status" value="1"/>
</dbReference>
<comment type="caution">
    <text evidence="3">The sequence shown here is derived from an EMBL/GenBank/DDBJ whole genome shotgun (WGS) entry which is preliminary data.</text>
</comment>
<feature type="repeat" description="MBT" evidence="2">
    <location>
        <begin position="28"/>
        <end position="134"/>
    </location>
</feature>
<dbReference type="PANTHER" id="PTHR12247:SF104">
    <property type="entry name" value="POLYCOMB PROTEIN SFMBT"/>
    <property type="match status" value="1"/>
</dbReference>
<organism evidence="3 4">
    <name type="scientific">Orchesella dallaii</name>
    <dbReference type="NCBI Taxonomy" id="48710"/>
    <lineage>
        <taxon>Eukaryota</taxon>
        <taxon>Metazoa</taxon>
        <taxon>Ecdysozoa</taxon>
        <taxon>Arthropoda</taxon>
        <taxon>Hexapoda</taxon>
        <taxon>Collembola</taxon>
        <taxon>Entomobryomorpha</taxon>
        <taxon>Entomobryoidea</taxon>
        <taxon>Orchesellidae</taxon>
        <taxon>Orchesellinae</taxon>
        <taxon>Orchesella</taxon>
    </lineage>
</organism>
<reference evidence="3 4" key="1">
    <citation type="submission" date="2024-08" db="EMBL/GenBank/DDBJ databases">
        <authorList>
            <person name="Cucini C."/>
            <person name="Frati F."/>
        </authorList>
    </citation>
    <scope>NUCLEOTIDE SEQUENCE [LARGE SCALE GENOMIC DNA]</scope>
</reference>
<dbReference type="SMART" id="SM00561">
    <property type="entry name" value="MBT"/>
    <property type="match status" value="4"/>
</dbReference>
<evidence type="ECO:0000313" key="3">
    <source>
        <dbReference type="EMBL" id="CAL8079707.1"/>
    </source>
</evidence>
<dbReference type="Proteomes" id="UP001642540">
    <property type="component" value="Unassembled WGS sequence"/>
</dbReference>
<dbReference type="InterPro" id="IPR004092">
    <property type="entry name" value="Mbt"/>
</dbReference>
<dbReference type="EMBL" id="CAXLJM020000013">
    <property type="protein sequence ID" value="CAL8079707.1"/>
    <property type="molecule type" value="Genomic_DNA"/>
</dbReference>
<proteinExistence type="predicted"/>
<keyword evidence="1" id="KW-0677">Repeat</keyword>
<feature type="repeat" description="MBT" evidence="2">
    <location>
        <begin position="349"/>
        <end position="443"/>
    </location>
</feature>
<dbReference type="SUPFAM" id="SSF63748">
    <property type="entry name" value="Tudor/PWWP/MBT"/>
    <property type="match status" value="4"/>
</dbReference>